<dbReference type="AlphaFoldDB" id="A0A4C1SSM0"/>
<feature type="region of interest" description="Disordered" evidence="1">
    <location>
        <begin position="97"/>
        <end position="136"/>
    </location>
</feature>
<name>A0A4C1SSM0_EUMVA</name>
<accession>A0A4C1SSM0</accession>
<gene>
    <name evidence="2" type="ORF">EVAR_71978_1</name>
</gene>
<comment type="caution">
    <text evidence="2">The sequence shown here is derived from an EMBL/GenBank/DDBJ whole genome shotgun (WGS) entry which is preliminary data.</text>
</comment>
<sequence>MNNDPTQRGIKPRYGVMPQAAIFIIHLAGIDIVTQESLWDTNPLIPSRSHRGVVPLLDLEGRITNGDKAEPTPPYQISDEATKVSDDLQWACKLFPTDVPNSQPASDRKENVPIKVPSFSDTKGPPESPKQGDVPSGVATQKLVLGKKEYVLLQALLEMIFKRAHCKCTVTNGLSSKVLPQPEAIANLLL</sequence>
<protein>
    <submittedName>
        <fullName evidence="2">Uncharacterized protein</fullName>
    </submittedName>
</protein>
<organism evidence="2 3">
    <name type="scientific">Eumeta variegata</name>
    <name type="common">Bagworm moth</name>
    <name type="synonym">Eumeta japonica</name>
    <dbReference type="NCBI Taxonomy" id="151549"/>
    <lineage>
        <taxon>Eukaryota</taxon>
        <taxon>Metazoa</taxon>
        <taxon>Ecdysozoa</taxon>
        <taxon>Arthropoda</taxon>
        <taxon>Hexapoda</taxon>
        <taxon>Insecta</taxon>
        <taxon>Pterygota</taxon>
        <taxon>Neoptera</taxon>
        <taxon>Endopterygota</taxon>
        <taxon>Lepidoptera</taxon>
        <taxon>Glossata</taxon>
        <taxon>Ditrysia</taxon>
        <taxon>Tineoidea</taxon>
        <taxon>Psychidae</taxon>
        <taxon>Oiketicinae</taxon>
        <taxon>Eumeta</taxon>
    </lineage>
</organism>
<dbReference type="Proteomes" id="UP000299102">
    <property type="component" value="Unassembled WGS sequence"/>
</dbReference>
<evidence type="ECO:0000256" key="1">
    <source>
        <dbReference type="SAM" id="MobiDB-lite"/>
    </source>
</evidence>
<dbReference type="EMBL" id="BGZK01003868">
    <property type="protein sequence ID" value="GBP05169.1"/>
    <property type="molecule type" value="Genomic_DNA"/>
</dbReference>
<reference evidence="2 3" key="1">
    <citation type="journal article" date="2019" name="Commun. Biol.">
        <title>The bagworm genome reveals a unique fibroin gene that provides high tensile strength.</title>
        <authorList>
            <person name="Kono N."/>
            <person name="Nakamura H."/>
            <person name="Ohtoshi R."/>
            <person name="Tomita M."/>
            <person name="Numata K."/>
            <person name="Arakawa K."/>
        </authorList>
    </citation>
    <scope>NUCLEOTIDE SEQUENCE [LARGE SCALE GENOMIC DNA]</scope>
</reference>
<evidence type="ECO:0000313" key="3">
    <source>
        <dbReference type="Proteomes" id="UP000299102"/>
    </source>
</evidence>
<keyword evidence="3" id="KW-1185">Reference proteome</keyword>
<proteinExistence type="predicted"/>
<evidence type="ECO:0000313" key="2">
    <source>
        <dbReference type="EMBL" id="GBP05169.1"/>
    </source>
</evidence>